<gene>
    <name evidence="1" type="ORF">AVEN_19826_1</name>
</gene>
<organism evidence="1 2">
    <name type="scientific">Araneus ventricosus</name>
    <name type="common">Orbweaver spider</name>
    <name type="synonym">Epeira ventricosa</name>
    <dbReference type="NCBI Taxonomy" id="182803"/>
    <lineage>
        <taxon>Eukaryota</taxon>
        <taxon>Metazoa</taxon>
        <taxon>Ecdysozoa</taxon>
        <taxon>Arthropoda</taxon>
        <taxon>Chelicerata</taxon>
        <taxon>Arachnida</taxon>
        <taxon>Araneae</taxon>
        <taxon>Araneomorphae</taxon>
        <taxon>Entelegynae</taxon>
        <taxon>Araneoidea</taxon>
        <taxon>Araneidae</taxon>
        <taxon>Araneus</taxon>
    </lineage>
</organism>
<keyword evidence="2" id="KW-1185">Reference proteome</keyword>
<comment type="caution">
    <text evidence="1">The sequence shown here is derived from an EMBL/GenBank/DDBJ whole genome shotgun (WGS) entry which is preliminary data.</text>
</comment>
<accession>A0A4Y2Q8H5</accession>
<dbReference type="EMBL" id="BGPR01013405">
    <property type="protein sequence ID" value="GBN60495.1"/>
    <property type="molecule type" value="Genomic_DNA"/>
</dbReference>
<dbReference type="Proteomes" id="UP000499080">
    <property type="component" value="Unassembled WGS sequence"/>
</dbReference>
<evidence type="ECO:0000313" key="1">
    <source>
        <dbReference type="EMBL" id="GBN60495.1"/>
    </source>
</evidence>
<name>A0A4Y2Q8H5_ARAVE</name>
<dbReference type="AlphaFoldDB" id="A0A4Y2Q8H5"/>
<protein>
    <submittedName>
        <fullName evidence="1">Uncharacterized protein</fullName>
    </submittedName>
</protein>
<reference evidence="1 2" key="1">
    <citation type="journal article" date="2019" name="Sci. Rep.">
        <title>Orb-weaving spider Araneus ventricosus genome elucidates the spidroin gene catalogue.</title>
        <authorList>
            <person name="Kono N."/>
            <person name="Nakamura H."/>
            <person name="Ohtoshi R."/>
            <person name="Moran D.A.P."/>
            <person name="Shinohara A."/>
            <person name="Yoshida Y."/>
            <person name="Fujiwara M."/>
            <person name="Mori M."/>
            <person name="Tomita M."/>
            <person name="Arakawa K."/>
        </authorList>
    </citation>
    <scope>NUCLEOTIDE SEQUENCE [LARGE SCALE GENOMIC DNA]</scope>
</reference>
<evidence type="ECO:0000313" key="2">
    <source>
        <dbReference type="Proteomes" id="UP000499080"/>
    </source>
</evidence>
<sequence length="137" mass="15771">MSYGHDVLVVRSLLWDRKVPCSNSIPYMCTWYTLNLKSWSKRPPNGGVRKFEEGFPALVLSQPSDRGSRRRGSSRNIPRVASKRDVNVNKLELMCRHQMLRPSFSYTVPSHIRIPNGYPLTLFFGGLHRNEIPENQA</sequence>
<proteinExistence type="predicted"/>